<dbReference type="InterPro" id="IPR003593">
    <property type="entry name" value="AAA+_ATPase"/>
</dbReference>
<dbReference type="STRING" id="626937.HMPREF3293_02337"/>
<reference evidence="10 11" key="1">
    <citation type="submission" date="2016-02" db="EMBL/GenBank/DDBJ databases">
        <authorList>
            <person name="Wen L."/>
            <person name="He K."/>
            <person name="Yang H."/>
        </authorList>
    </citation>
    <scope>NUCLEOTIDE SEQUENCE [LARGE SCALE GENOMIC DNA]</scope>
    <source>
        <strain evidence="10 11">DSM 22607</strain>
    </source>
</reference>
<dbReference type="PATRIC" id="fig|626937.4.peg.2295"/>
<evidence type="ECO:0000256" key="6">
    <source>
        <dbReference type="ARBA" id="ARBA00022840"/>
    </source>
</evidence>
<keyword evidence="3" id="KW-0762">Sugar transport</keyword>
<keyword evidence="7" id="KW-1278">Translocase</keyword>
<dbReference type="PANTHER" id="PTHR43790">
    <property type="entry name" value="CARBOHYDRATE TRANSPORT ATP-BINDING PROTEIN MG119-RELATED"/>
    <property type="match status" value="1"/>
</dbReference>
<keyword evidence="2" id="KW-1003">Cell membrane</keyword>
<evidence type="ECO:0000256" key="5">
    <source>
        <dbReference type="ARBA" id="ARBA00022741"/>
    </source>
</evidence>
<dbReference type="Pfam" id="PF00005">
    <property type="entry name" value="ABC_tran"/>
    <property type="match status" value="2"/>
</dbReference>
<dbReference type="Gene3D" id="3.40.50.300">
    <property type="entry name" value="P-loop containing nucleotide triphosphate hydrolases"/>
    <property type="match status" value="2"/>
</dbReference>
<keyword evidence="1" id="KW-0813">Transport</keyword>
<evidence type="ECO:0000313" key="10">
    <source>
        <dbReference type="EMBL" id="KXK65080.1"/>
    </source>
</evidence>
<comment type="caution">
    <text evidence="10">The sequence shown here is derived from an EMBL/GenBank/DDBJ whole genome shotgun (WGS) entry which is preliminary data.</text>
</comment>
<dbReference type="PROSITE" id="PS50893">
    <property type="entry name" value="ABC_TRANSPORTER_2"/>
    <property type="match status" value="2"/>
</dbReference>
<dbReference type="SMART" id="SM00382">
    <property type="entry name" value="AAA"/>
    <property type="match status" value="2"/>
</dbReference>
<dbReference type="InterPro" id="IPR050107">
    <property type="entry name" value="ABC_carbohydrate_import_ATPase"/>
</dbReference>
<accession>A0A136Q315</accession>
<dbReference type="KEGG" id="cmiu:B1H56_03645"/>
<evidence type="ECO:0000256" key="7">
    <source>
        <dbReference type="ARBA" id="ARBA00022967"/>
    </source>
</evidence>
<dbReference type="AlphaFoldDB" id="A0A136Q315"/>
<protein>
    <submittedName>
        <fullName evidence="10">Putative sugar ABC transporter, ATP binding protein</fullName>
    </submittedName>
</protein>
<keyword evidence="6" id="KW-0067">ATP-binding</keyword>
<gene>
    <name evidence="10" type="ORF">HMPREF3293_02337</name>
</gene>
<keyword evidence="5" id="KW-0547">Nucleotide-binding</keyword>
<dbReference type="CDD" id="cd03215">
    <property type="entry name" value="ABC_Carb_Monos_II"/>
    <property type="match status" value="1"/>
</dbReference>
<evidence type="ECO:0000256" key="1">
    <source>
        <dbReference type="ARBA" id="ARBA00022448"/>
    </source>
</evidence>
<evidence type="ECO:0000259" key="9">
    <source>
        <dbReference type="PROSITE" id="PS50893"/>
    </source>
</evidence>
<sequence>MVEKTGNYLIEAKGISKIFGGTRVLDNVSITLKPGEIHSLCGENGAGKSTLIKVLSGAYKPEEGVVAIGGKEYPHLTPLIAKRKGVEVIHQEIILVPQLTVAENIYTDVPYRTAGFFSMKKTCEAAKQLMDEIGIQLDPYETVERLSAADQQFVKILKALAPSPKVLIMDEPTAMFNMKDTDMVLDLVKNISRKGIGIIYISHHLKEVAKIADTISVLRDGKLISTYHAKDGAVNMEQVTCDMVGRPVDMFYKREKSNTGEVFFEVKGLKLKDEDAPIDLSLRKGEILGLTGMVGSGRTEIIRAIYGLDQRAAGEIKKDGKPLHINSPHDSIQNGIGYVSEDRQKSGLVLPLSVLRNLTFLKLPLKNGFISTKKEMDISEEMIRTLDIKTPSMFKETGMLSGGNQQKVIIGKWLHKGFDILILDEPTKGIDVNAKFEIYKLLHDLTKQGKSLLVVSSDMPEVISLCDRVMVVRNGKIVGEFAGGEITEENVIKSALEVK</sequence>
<feature type="domain" description="ABC transporter" evidence="9">
    <location>
        <begin position="10"/>
        <end position="245"/>
    </location>
</feature>
<dbReference type="OrthoDB" id="9771863at2"/>
<evidence type="ECO:0000256" key="8">
    <source>
        <dbReference type="ARBA" id="ARBA00023136"/>
    </source>
</evidence>
<feature type="domain" description="ABC transporter" evidence="9">
    <location>
        <begin position="257"/>
        <end position="499"/>
    </location>
</feature>
<dbReference type="GO" id="GO:0016887">
    <property type="term" value="F:ATP hydrolysis activity"/>
    <property type="evidence" value="ECO:0007669"/>
    <property type="project" value="InterPro"/>
</dbReference>
<proteinExistence type="predicted"/>
<evidence type="ECO:0000313" key="11">
    <source>
        <dbReference type="Proteomes" id="UP000070366"/>
    </source>
</evidence>
<dbReference type="RefSeq" id="WP_066518854.1">
    <property type="nucleotide sequence ID" value="NZ_CABMOF010000001.1"/>
</dbReference>
<evidence type="ECO:0000256" key="2">
    <source>
        <dbReference type="ARBA" id="ARBA00022475"/>
    </source>
</evidence>
<dbReference type="EMBL" id="LSZW01000063">
    <property type="protein sequence ID" value="KXK65080.1"/>
    <property type="molecule type" value="Genomic_DNA"/>
</dbReference>
<keyword evidence="8" id="KW-0472">Membrane</keyword>
<dbReference type="GO" id="GO:0005524">
    <property type="term" value="F:ATP binding"/>
    <property type="evidence" value="ECO:0007669"/>
    <property type="project" value="UniProtKB-KW"/>
</dbReference>
<dbReference type="CDD" id="cd03216">
    <property type="entry name" value="ABC_Carb_Monos_I"/>
    <property type="match status" value="1"/>
</dbReference>
<keyword evidence="4" id="KW-0677">Repeat</keyword>
<dbReference type="PANTHER" id="PTHR43790:SF1">
    <property type="entry name" value="XYLOSE IMPORT ATP-BINDING PROTEIN XYLG"/>
    <property type="match status" value="1"/>
</dbReference>
<dbReference type="InterPro" id="IPR003439">
    <property type="entry name" value="ABC_transporter-like_ATP-bd"/>
</dbReference>
<dbReference type="SUPFAM" id="SSF52540">
    <property type="entry name" value="P-loop containing nucleoside triphosphate hydrolases"/>
    <property type="match status" value="2"/>
</dbReference>
<dbReference type="PROSITE" id="PS00211">
    <property type="entry name" value="ABC_TRANSPORTER_1"/>
    <property type="match status" value="1"/>
</dbReference>
<keyword evidence="11" id="KW-1185">Reference proteome</keyword>
<dbReference type="InterPro" id="IPR017871">
    <property type="entry name" value="ABC_transporter-like_CS"/>
</dbReference>
<organism evidence="10 11">
    <name type="scientific">Christensenella minuta</name>
    <dbReference type="NCBI Taxonomy" id="626937"/>
    <lineage>
        <taxon>Bacteria</taxon>
        <taxon>Bacillati</taxon>
        <taxon>Bacillota</taxon>
        <taxon>Clostridia</taxon>
        <taxon>Christensenellales</taxon>
        <taxon>Christensenellaceae</taxon>
        <taxon>Christensenella</taxon>
    </lineage>
</organism>
<evidence type="ECO:0000256" key="4">
    <source>
        <dbReference type="ARBA" id="ARBA00022737"/>
    </source>
</evidence>
<name>A0A136Q315_9FIRM</name>
<dbReference type="InterPro" id="IPR027417">
    <property type="entry name" value="P-loop_NTPase"/>
</dbReference>
<evidence type="ECO:0000256" key="3">
    <source>
        <dbReference type="ARBA" id="ARBA00022597"/>
    </source>
</evidence>
<dbReference type="Proteomes" id="UP000070366">
    <property type="component" value="Unassembled WGS sequence"/>
</dbReference>